<gene>
    <name evidence="1" type="ORF">GC093_07060</name>
</gene>
<evidence type="ECO:0000313" key="2">
    <source>
        <dbReference type="Proteomes" id="UP000641588"/>
    </source>
</evidence>
<dbReference type="RefSeq" id="WP_171651187.1">
    <property type="nucleotide sequence ID" value="NZ_WHOD01000027.1"/>
</dbReference>
<dbReference type="Proteomes" id="UP000641588">
    <property type="component" value="Unassembled WGS sequence"/>
</dbReference>
<dbReference type="GO" id="GO:0016787">
    <property type="term" value="F:hydrolase activity"/>
    <property type="evidence" value="ECO:0007669"/>
    <property type="project" value="UniProtKB-KW"/>
</dbReference>
<dbReference type="SUPFAM" id="SSF55811">
    <property type="entry name" value="Nudix"/>
    <property type="match status" value="1"/>
</dbReference>
<dbReference type="AlphaFoldDB" id="A0A972JYW9"/>
<keyword evidence="1" id="KW-0378">Hydrolase</keyword>
<protein>
    <submittedName>
        <fullName evidence="1">NUDIX hydrolase</fullName>
    </submittedName>
</protein>
<dbReference type="InterPro" id="IPR015797">
    <property type="entry name" value="NUDIX_hydrolase-like_dom_sf"/>
</dbReference>
<comment type="caution">
    <text evidence="1">The sequence shown here is derived from an EMBL/GenBank/DDBJ whole genome shotgun (WGS) entry which is preliminary data.</text>
</comment>
<dbReference type="EMBL" id="WHOD01000027">
    <property type="protein sequence ID" value="NOU92991.1"/>
    <property type="molecule type" value="Genomic_DNA"/>
</dbReference>
<evidence type="ECO:0000313" key="1">
    <source>
        <dbReference type="EMBL" id="NOU92991.1"/>
    </source>
</evidence>
<accession>A0A972JYW9</accession>
<keyword evidence="2" id="KW-1185">Reference proteome</keyword>
<organism evidence="1 2">
    <name type="scientific">Paenibacillus foliorum</name>
    <dbReference type="NCBI Taxonomy" id="2654974"/>
    <lineage>
        <taxon>Bacteria</taxon>
        <taxon>Bacillati</taxon>
        <taxon>Bacillota</taxon>
        <taxon>Bacilli</taxon>
        <taxon>Bacillales</taxon>
        <taxon>Paenibacillaceae</taxon>
        <taxon>Paenibacillus</taxon>
    </lineage>
</organism>
<sequence>MNSKEAIDFLENQVTKDRDGLPEDLFLFVSRLTPLISVDLLIQDDQDRTLFTWRDDEIFGKGWHLPGGVIRHNEKFADRIIKVGQIELGADLAFDPEPCRFVQDLDASKRDRGHFIAFLYRCRLLSQPPDESIRYSATGEPQVGEWAWFSGKPESLLKAHEVYEPYFI</sequence>
<dbReference type="Gene3D" id="3.90.79.10">
    <property type="entry name" value="Nucleoside Triphosphate Pyrophosphohydrolase"/>
    <property type="match status" value="1"/>
</dbReference>
<proteinExistence type="predicted"/>
<name>A0A972JYW9_9BACL</name>
<reference evidence="1" key="1">
    <citation type="submission" date="2019-10" db="EMBL/GenBank/DDBJ databases">
        <title>Description of Paenibacillus glebae sp. nov.</title>
        <authorList>
            <person name="Carlier A."/>
            <person name="Qi S."/>
        </authorList>
    </citation>
    <scope>NUCLEOTIDE SEQUENCE</scope>
    <source>
        <strain evidence="1">LMG 31456</strain>
    </source>
</reference>